<organism evidence="1 2">
    <name type="scientific">Ignelater luminosus</name>
    <name type="common">Cucubano</name>
    <name type="synonym">Pyrophorus luminosus</name>
    <dbReference type="NCBI Taxonomy" id="2038154"/>
    <lineage>
        <taxon>Eukaryota</taxon>
        <taxon>Metazoa</taxon>
        <taxon>Ecdysozoa</taxon>
        <taxon>Arthropoda</taxon>
        <taxon>Hexapoda</taxon>
        <taxon>Insecta</taxon>
        <taxon>Pterygota</taxon>
        <taxon>Neoptera</taxon>
        <taxon>Endopterygota</taxon>
        <taxon>Coleoptera</taxon>
        <taxon>Polyphaga</taxon>
        <taxon>Elateriformia</taxon>
        <taxon>Elateroidea</taxon>
        <taxon>Elateridae</taxon>
        <taxon>Agrypninae</taxon>
        <taxon>Pyrophorini</taxon>
        <taxon>Ignelater</taxon>
    </lineage>
</organism>
<dbReference type="OrthoDB" id="10025891at2759"/>
<evidence type="ECO:0000313" key="2">
    <source>
        <dbReference type="Proteomes" id="UP000801492"/>
    </source>
</evidence>
<keyword evidence="2" id="KW-1185">Reference proteome</keyword>
<dbReference type="AlphaFoldDB" id="A0A8K0GIK5"/>
<evidence type="ECO:0000313" key="1">
    <source>
        <dbReference type="EMBL" id="KAF2901244.1"/>
    </source>
</evidence>
<proteinExistence type="predicted"/>
<name>A0A8K0GIK5_IGNLU</name>
<comment type="caution">
    <text evidence="1">The sequence shown here is derived from an EMBL/GenBank/DDBJ whole genome shotgun (WGS) entry which is preliminary data.</text>
</comment>
<sequence>MIDEKCSTFAKPEMPGNAGLYTDNVNDTADNVKHKAKAKSYVGRVRGQAVDTDVYTQNCLLKLLDFINLHNANDKIMFWAGSPIPKIYQKICEEKIFGTPVDEPEHLITRLQTKATPTLKVDPRNPQHYK</sequence>
<dbReference type="Proteomes" id="UP000801492">
    <property type="component" value="Unassembled WGS sequence"/>
</dbReference>
<protein>
    <submittedName>
        <fullName evidence="1">Uncharacterized protein</fullName>
    </submittedName>
</protein>
<accession>A0A8K0GIK5</accession>
<dbReference type="EMBL" id="VTPC01001758">
    <property type="protein sequence ID" value="KAF2901244.1"/>
    <property type="molecule type" value="Genomic_DNA"/>
</dbReference>
<gene>
    <name evidence="1" type="ORF">ILUMI_04941</name>
</gene>
<reference evidence="1" key="1">
    <citation type="submission" date="2019-08" db="EMBL/GenBank/DDBJ databases">
        <title>The genome of the North American firefly Photinus pyralis.</title>
        <authorList>
            <consortium name="Photinus pyralis genome working group"/>
            <person name="Fallon T.R."/>
            <person name="Sander Lower S.E."/>
            <person name="Weng J.-K."/>
        </authorList>
    </citation>
    <scope>NUCLEOTIDE SEQUENCE</scope>
    <source>
        <strain evidence="1">TRF0915ILg1</strain>
        <tissue evidence="1">Whole body</tissue>
    </source>
</reference>